<dbReference type="EMBL" id="OU900095">
    <property type="protein sequence ID" value="CAG9859598.1"/>
    <property type="molecule type" value="Genomic_DNA"/>
</dbReference>
<evidence type="ECO:0008006" key="6">
    <source>
        <dbReference type="Google" id="ProtNLM"/>
    </source>
</evidence>
<dbReference type="PROSITE" id="PS50297">
    <property type="entry name" value="ANK_REP_REGION"/>
    <property type="match status" value="2"/>
</dbReference>
<dbReference type="AlphaFoldDB" id="A0A9N9TMY6"/>
<evidence type="ECO:0000313" key="4">
    <source>
        <dbReference type="EMBL" id="CAG9859598.1"/>
    </source>
</evidence>
<dbReference type="OrthoDB" id="496981at2759"/>
<dbReference type="Pfam" id="PF12796">
    <property type="entry name" value="Ank_2"/>
    <property type="match status" value="1"/>
</dbReference>
<reference evidence="4" key="1">
    <citation type="submission" date="2022-01" db="EMBL/GenBank/DDBJ databases">
        <authorList>
            <person name="King R."/>
        </authorList>
    </citation>
    <scope>NUCLEOTIDE SEQUENCE</scope>
</reference>
<evidence type="ECO:0000256" key="1">
    <source>
        <dbReference type="ARBA" id="ARBA00022737"/>
    </source>
</evidence>
<dbReference type="PROSITE" id="PS50088">
    <property type="entry name" value="ANK_REPEAT"/>
    <property type="match status" value="2"/>
</dbReference>
<keyword evidence="2 3" id="KW-0040">ANK repeat</keyword>
<name>A0A9N9TMY6_PHYSR</name>
<gene>
    <name evidence="4" type="ORF">PHYEVI_LOCUS5972</name>
</gene>
<proteinExistence type="predicted"/>
<evidence type="ECO:0000256" key="2">
    <source>
        <dbReference type="ARBA" id="ARBA00023043"/>
    </source>
</evidence>
<dbReference type="PANTHER" id="PTHR24171:SF9">
    <property type="entry name" value="ANKYRIN REPEAT DOMAIN-CONTAINING PROTEIN 39"/>
    <property type="match status" value="1"/>
</dbReference>
<dbReference type="PANTHER" id="PTHR24171">
    <property type="entry name" value="ANKYRIN REPEAT DOMAIN-CONTAINING PROTEIN 39-RELATED"/>
    <property type="match status" value="1"/>
</dbReference>
<organism evidence="4 5">
    <name type="scientific">Phyllotreta striolata</name>
    <name type="common">Striped flea beetle</name>
    <name type="synonym">Crioceris striolata</name>
    <dbReference type="NCBI Taxonomy" id="444603"/>
    <lineage>
        <taxon>Eukaryota</taxon>
        <taxon>Metazoa</taxon>
        <taxon>Ecdysozoa</taxon>
        <taxon>Arthropoda</taxon>
        <taxon>Hexapoda</taxon>
        <taxon>Insecta</taxon>
        <taxon>Pterygota</taxon>
        <taxon>Neoptera</taxon>
        <taxon>Endopterygota</taxon>
        <taxon>Coleoptera</taxon>
        <taxon>Polyphaga</taxon>
        <taxon>Cucujiformia</taxon>
        <taxon>Chrysomeloidea</taxon>
        <taxon>Chrysomelidae</taxon>
        <taxon>Galerucinae</taxon>
        <taxon>Alticini</taxon>
        <taxon>Phyllotreta</taxon>
    </lineage>
</organism>
<evidence type="ECO:0000256" key="3">
    <source>
        <dbReference type="PROSITE-ProRule" id="PRU00023"/>
    </source>
</evidence>
<feature type="repeat" description="ANK" evidence="3">
    <location>
        <begin position="88"/>
        <end position="120"/>
    </location>
</feature>
<protein>
    <recommendedName>
        <fullName evidence="6">Ankyrin repeat domain-containing protein 54</fullName>
    </recommendedName>
</protein>
<dbReference type="SUPFAM" id="SSF48403">
    <property type="entry name" value="Ankyrin repeat"/>
    <property type="match status" value="1"/>
</dbReference>
<dbReference type="Proteomes" id="UP001153712">
    <property type="component" value="Chromosome 2"/>
</dbReference>
<dbReference type="InterPro" id="IPR002110">
    <property type="entry name" value="Ankyrin_rpt"/>
</dbReference>
<dbReference type="InterPro" id="IPR036770">
    <property type="entry name" value="Ankyrin_rpt-contain_sf"/>
</dbReference>
<dbReference type="Gene3D" id="1.25.40.20">
    <property type="entry name" value="Ankyrin repeat-containing domain"/>
    <property type="match status" value="2"/>
</dbReference>
<sequence>MSYSDSELEDEGKTKSKKCIDTFYRPKRAIRRTILRTNKLDIKTANRKNQLNRQYLEIRLVGAVNLNNVDLARTLLKSGVSPDTIDSECRSVLHIAVSRGYSDLVELLLKHGANPNKRDIIQNTPLHLAACVHNLKIVTMLINAKADVSCLDMHGRNPFQLASSKLQRLQHFWKEGAIEMIKLKEELKEVVDLLLSMLMRDLEQKMAHSTIAHSDVNDLQVMKLSINSNPPEELDNQISKLLSGIEKFSIA</sequence>
<keyword evidence="1" id="KW-0677">Repeat</keyword>
<feature type="repeat" description="ANK" evidence="3">
    <location>
        <begin position="121"/>
        <end position="153"/>
    </location>
</feature>
<evidence type="ECO:0000313" key="5">
    <source>
        <dbReference type="Proteomes" id="UP001153712"/>
    </source>
</evidence>
<accession>A0A9N9TMY6</accession>
<dbReference type="SMART" id="SM00248">
    <property type="entry name" value="ANK"/>
    <property type="match status" value="3"/>
</dbReference>
<keyword evidence="5" id="KW-1185">Reference proteome</keyword>